<comment type="caution">
    <text evidence="2">The sequence shown here is derived from an EMBL/GenBank/DDBJ whole genome shotgun (WGS) entry which is preliminary data.</text>
</comment>
<dbReference type="PANTHER" id="PTHR31157">
    <property type="entry name" value="SCP DOMAIN-CONTAINING PROTEIN"/>
    <property type="match status" value="1"/>
</dbReference>
<dbReference type="AlphaFoldDB" id="A0A4Q7NYC0"/>
<keyword evidence="3" id="KW-1185">Reference proteome</keyword>
<feature type="domain" description="SCP" evidence="1">
    <location>
        <begin position="16"/>
        <end position="128"/>
    </location>
</feature>
<dbReference type="Proteomes" id="UP000292262">
    <property type="component" value="Unassembled WGS sequence"/>
</dbReference>
<dbReference type="Gene3D" id="3.40.33.10">
    <property type="entry name" value="CAP"/>
    <property type="match status" value="1"/>
</dbReference>
<dbReference type="PANTHER" id="PTHR31157:SF1">
    <property type="entry name" value="SCP DOMAIN-CONTAINING PROTEIN"/>
    <property type="match status" value="1"/>
</dbReference>
<dbReference type="InterPro" id="IPR035940">
    <property type="entry name" value="CAP_sf"/>
</dbReference>
<dbReference type="Pfam" id="PF00188">
    <property type="entry name" value="CAP"/>
    <property type="match status" value="1"/>
</dbReference>
<dbReference type="CDD" id="cd05379">
    <property type="entry name" value="CAP_bacterial"/>
    <property type="match status" value="1"/>
</dbReference>
<protein>
    <submittedName>
        <fullName evidence="2">Cysteine-rich secretory family protein</fullName>
    </submittedName>
</protein>
<dbReference type="SUPFAM" id="SSF55797">
    <property type="entry name" value="PR-1-like"/>
    <property type="match status" value="1"/>
</dbReference>
<proteinExistence type="predicted"/>
<dbReference type="EMBL" id="SGXE01000005">
    <property type="protein sequence ID" value="RZS91958.1"/>
    <property type="molecule type" value="Genomic_DNA"/>
</dbReference>
<dbReference type="InterPro" id="IPR014044">
    <property type="entry name" value="CAP_dom"/>
</dbReference>
<evidence type="ECO:0000313" key="2">
    <source>
        <dbReference type="EMBL" id="RZS91958.1"/>
    </source>
</evidence>
<evidence type="ECO:0000259" key="1">
    <source>
        <dbReference type="Pfam" id="PF00188"/>
    </source>
</evidence>
<name>A0A4Q7NYC0_9FLAO</name>
<sequence>MNQQVVNETAITVEILDLINEHRNSIGLTPLQSNTTAVELAISHSQYMINQQAISHDNFDQRAQVLQDQLNATGWAENVASRYGTAEGVVNGWLSSPGHKRNIEGNYTHTGIAAVKDANGYIYYTQLFYR</sequence>
<reference evidence="2 3" key="1">
    <citation type="submission" date="2019-02" db="EMBL/GenBank/DDBJ databases">
        <title>Genomic Encyclopedia of Type Strains, Phase IV (KMG-IV): sequencing the most valuable type-strain genomes for metagenomic binning, comparative biology and taxonomic classification.</title>
        <authorList>
            <person name="Goeker M."/>
        </authorList>
    </citation>
    <scope>NUCLEOTIDE SEQUENCE [LARGE SCALE GENOMIC DNA]</scope>
    <source>
        <strain evidence="2 3">DSM 17196</strain>
    </source>
</reference>
<accession>A0A4Q7NYC0</accession>
<gene>
    <name evidence="2" type="ORF">EV197_3065</name>
</gene>
<organism evidence="2 3">
    <name type="scientific">Aquimarina brevivitae</name>
    <dbReference type="NCBI Taxonomy" id="323412"/>
    <lineage>
        <taxon>Bacteria</taxon>
        <taxon>Pseudomonadati</taxon>
        <taxon>Bacteroidota</taxon>
        <taxon>Flavobacteriia</taxon>
        <taxon>Flavobacteriales</taxon>
        <taxon>Flavobacteriaceae</taxon>
        <taxon>Aquimarina</taxon>
    </lineage>
</organism>
<evidence type="ECO:0000313" key="3">
    <source>
        <dbReference type="Proteomes" id="UP000292262"/>
    </source>
</evidence>